<evidence type="ECO:0000313" key="2">
    <source>
        <dbReference type="EMBL" id="MPC89553.1"/>
    </source>
</evidence>
<accession>A0A5B7J507</accession>
<feature type="compositionally biased region" description="Low complexity" evidence="1">
    <location>
        <begin position="111"/>
        <end position="123"/>
    </location>
</feature>
<feature type="compositionally biased region" description="Basic and acidic residues" evidence="1">
    <location>
        <begin position="1"/>
        <end position="10"/>
    </location>
</feature>
<sequence length="155" mass="16604">MGEYGRRQESGDGEGVGETRIMNHMSEKRGGMAFRALRGPRLGWHGKEEAVEAATEPAAPHGASETEQCRGWCGGVAAWEDGRDAAAALRTPLFTRLNDSTLYPAHSLPRPSSSTLAFLSSSPTPDPSFSISLQRFSRPSPCPSPSRSLSSVPPH</sequence>
<name>A0A5B7J507_PORTR</name>
<feature type="region of interest" description="Disordered" evidence="1">
    <location>
        <begin position="48"/>
        <end position="67"/>
    </location>
</feature>
<feature type="region of interest" description="Disordered" evidence="1">
    <location>
        <begin position="1"/>
        <end position="27"/>
    </location>
</feature>
<feature type="compositionally biased region" description="Low complexity" evidence="1">
    <location>
        <begin position="145"/>
        <end position="155"/>
    </location>
</feature>
<dbReference type="AlphaFoldDB" id="A0A5B7J507"/>
<reference evidence="2 3" key="1">
    <citation type="submission" date="2019-05" db="EMBL/GenBank/DDBJ databases">
        <title>Another draft genome of Portunus trituberculatus and its Hox gene families provides insights of decapod evolution.</title>
        <authorList>
            <person name="Jeong J.-H."/>
            <person name="Song I."/>
            <person name="Kim S."/>
            <person name="Choi T."/>
            <person name="Kim D."/>
            <person name="Ryu S."/>
            <person name="Kim W."/>
        </authorList>
    </citation>
    <scope>NUCLEOTIDE SEQUENCE [LARGE SCALE GENOMIC DNA]</scope>
    <source>
        <tissue evidence="2">Muscle</tissue>
    </source>
</reference>
<evidence type="ECO:0000313" key="3">
    <source>
        <dbReference type="Proteomes" id="UP000324222"/>
    </source>
</evidence>
<proteinExistence type="predicted"/>
<dbReference type="Proteomes" id="UP000324222">
    <property type="component" value="Unassembled WGS sequence"/>
</dbReference>
<gene>
    <name evidence="2" type="ORF">E2C01_084506</name>
</gene>
<protein>
    <submittedName>
        <fullName evidence="2">Uncharacterized protein</fullName>
    </submittedName>
</protein>
<evidence type="ECO:0000256" key="1">
    <source>
        <dbReference type="SAM" id="MobiDB-lite"/>
    </source>
</evidence>
<organism evidence="2 3">
    <name type="scientific">Portunus trituberculatus</name>
    <name type="common">Swimming crab</name>
    <name type="synonym">Neptunus trituberculatus</name>
    <dbReference type="NCBI Taxonomy" id="210409"/>
    <lineage>
        <taxon>Eukaryota</taxon>
        <taxon>Metazoa</taxon>
        <taxon>Ecdysozoa</taxon>
        <taxon>Arthropoda</taxon>
        <taxon>Crustacea</taxon>
        <taxon>Multicrustacea</taxon>
        <taxon>Malacostraca</taxon>
        <taxon>Eumalacostraca</taxon>
        <taxon>Eucarida</taxon>
        <taxon>Decapoda</taxon>
        <taxon>Pleocyemata</taxon>
        <taxon>Brachyura</taxon>
        <taxon>Eubrachyura</taxon>
        <taxon>Portunoidea</taxon>
        <taxon>Portunidae</taxon>
        <taxon>Portuninae</taxon>
        <taxon>Portunus</taxon>
    </lineage>
</organism>
<feature type="region of interest" description="Disordered" evidence="1">
    <location>
        <begin position="101"/>
        <end position="155"/>
    </location>
</feature>
<dbReference type="EMBL" id="VSRR010081396">
    <property type="protein sequence ID" value="MPC89553.1"/>
    <property type="molecule type" value="Genomic_DNA"/>
</dbReference>
<comment type="caution">
    <text evidence="2">The sequence shown here is derived from an EMBL/GenBank/DDBJ whole genome shotgun (WGS) entry which is preliminary data.</text>
</comment>
<keyword evidence="3" id="KW-1185">Reference proteome</keyword>